<evidence type="ECO:0000256" key="13">
    <source>
        <dbReference type="ARBA" id="ARBA00023242"/>
    </source>
</evidence>
<dbReference type="PANTHER" id="PTHR47642">
    <property type="entry name" value="ATP-DEPENDENT DNA HELICASE"/>
    <property type="match status" value="1"/>
</dbReference>
<evidence type="ECO:0000313" key="18">
    <source>
        <dbReference type="EMBL" id="KAJ9136733.1"/>
    </source>
</evidence>
<comment type="subunit">
    <text evidence="15">Monomer.</text>
</comment>
<gene>
    <name evidence="15" type="primary">PIF1</name>
    <name evidence="18" type="ORF">NKR23_g9656</name>
</gene>
<keyword evidence="4 15" id="KW-0227">DNA damage</keyword>
<evidence type="ECO:0000256" key="7">
    <source>
        <dbReference type="ARBA" id="ARBA00022840"/>
    </source>
</evidence>
<evidence type="ECO:0000256" key="14">
    <source>
        <dbReference type="ARBA" id="ARBA00048954"/>
    </source>
</evidence>
<dbReference type="GO" id="GO:0016787">
    <property type="term" value="F:hydrolase activity"/>
    <property type="evidence" value="ECO:0007669"/>
    <property type="project" value="UniProtKB-KW"/>
</dbReference>
<dbReference type="GO" id="GO:0043139">
    <property type="term" value="F:5'-3' DNA helicase activity"/>
    <property type="evidence" value="ECO:0007669"/>
    <property type="project" value="UniProtKB-UniRule"/>
</dbReference>
<keyword evidence="11 15" id="KW-0234">DNA repair</keyword>
<keyword evidence="13 15" id="KW-0539">Nucleus</keyword>
<organism evidence="18 19">
    <name type="scientific">Pleurostoma richardsiae</name>
    <dbReference type="NCBI Taxonomy" id="41990"/>
    <lineage>
        <taxon>Eukaryota</taxon>
        <taxon>Fungi</taxon>
        <taxon>Dikarya</taxon>
        <taxon>Ascomycota</taxon>
        <taxon>Pezizomycotina</taxon>
        <taxon>Sordariomycetes</taxon>
        <taxon>Sordariomycetidae</taxon>
        <taxon>Calosphaeriales</taxon>
        <taxon>Pleurostomataceae</taxon>
        <taxon>Pleurostoma</taxon>
    </lineage>
</organism>
<dbReference type="PANTHER" id="PTHR47642:SF5">
    <property type="entry name" value="ATP-DEPENDENT DNA HELICASE"/>
    <property type="match status" value="1"/>
</dbReference>
<evidence type="ECO:0000256" key="2">
    <source>
        <dbReference type="ARBA" id="ARBA00004604"/>
    </source>
</evidence>
<evidence type="ECO:0000256" key="1">
    <source>
        <dbReference type="ARBA" id="ARBA00001946"/>
    </source>
</evidence>
<dbReference type="HAMAP" id="MF_03176">
    <property type="entry name" value="PIF1"/>
    <property type="match status" value="1"/>
</dbReference>
<dbReference type="SMART" id="SM00382">
    <property type="entry name" value="AAA"/>
    <property type="match status" value="1"/>
</dbReference>
<dbReference type="InterPro" id="IPR010285">
    <property type="entry name" value="DNA_helicase_pif1-like_DEAD"/>
</dbReference>
<evidence type="ECO:0000256" key="8">
    <source>
        <dbReference type="ARBA" id="ARBA00023125"/>
    </source>
</evidence>
<keyword evidence="9 15" id="KW-0496">Mitochondrion</keyword>
<feature type="region of interest" description="Disordered" evidence="16">
    <location>
        <begin position="55"/>
        <end position="91"/>
    </location>
</feature>
<feature type="compositionally biased region" description="Polar residues" evidence="16">
    <location>
        <begin position="200"/>
        <end position="209"/>
    </location>
</feature>
<keyword evidence="5 15" id="KW-0378">Hydrolase</keyword>
<keyword evidence="12 15" id="KW-0413">Isomerase</keyword>
<dbReference type="CDD" id="cd18809">
    <property type="entry name" value="SF1_C_RecD"/>
    <property type="match status" value="1"/>
</dbReference>
<dbReference type="GO" id="GO:0005730">
    <property type="term" value="C:nucleolus"/>
    <property type="evidence" value="ECO:0007669"/>
    <property type="project" value="UniProtKB-SubCell"/>
</dbReference>
<evidence type="ECO:0000256" key="9">
    <source>
        <dbReference type="ARBA" id="ARBA00023128"/>
    </source>
</evidence>
<dbReference type="FunFam" id="3.40.50.300:FF:001226">
    <property type="entry name" value="ATP-dependent DNA helicase PIF1"/>
    <property type="match status" value="1"/>
</dbReference>
<comment type="caution">
    <text evidence="18">The sequence shown here is derived from an EMBL/GenBank/DDBJ whole genome shotgun (WGS) entry which is preliminary data.</text>
</comment>
<keyword evidence="19" id="KW-1185">Reference proteome</keyword>
<keyword evidence="6 15" id="KW-0347">Helicase</keyword>
<name>A0AA38R6I5_9PEZI</name>
<comment type="subcellular location">
    <subcellularLocation>
        <location evidence="2">Nucleus</location>
        <location evidence="2">Nucleolus</location>
    </subcellularLocation>
    <subcellularLocation>
        <location evidence="15">Nucleus</location>
    </subcellularLocation>
    <subcellularLocation>
        <location evidence="15">Mitochondrion</location>
    </subcellularLocation>
</comment>
<dbReference type="InterPro" id="IPR051055">
    <property type="entry name" value="PIF1_helicase"/>
</dbReference>
<comment type="similarity">
    <text evidence="15">Belongs to the helicase family. PIF1 subfamily.</text>
</comment>
<comment type="catalytic activity">
    <reaction evidence="14 15">
        <text>ATP + H2O = ADP + phosphate + H(+)</text>
        <dbReference type="Rhea" id="RHEA:13065"/>
        <dbReference type="ChEBI" id="CHEBI:15377"/>
        <dbReference type="ChEBI" id="CHEBI:15378"/>
        <dbReference type="ChEBI" id="CHEBI:30616"/>
        <dbReference type="ChEBI" id="CHEBI:43474"/>
        <dbReference type="ChEBI" id="CHEBI:456216"/>
        <dbReference type="EC" id="5.6.2.3"/>
    </reaction>
</comment>
<evidence type="ECO:0000256" key="6">
    <source>
        <dbReference type="ARBA" id="ARBA00022806"/>
    </source>
</evidence>
<proteinExistence type="inferred from homology"/>
<evidence type="ECO:0000256" key="11">
    <source>
        <dbReference type="ARBA" id="ARBA00023204"/>
    </source>
</evidence>
<evidence type="ECO:0000256" key="3">
    <source>
        <dbReference type="ARBA" id="ARBA00022741"/>
    </source>
</evidence>
<dbReference type="Proteomes" id="UP001174694">
    <property type="component" value="Unassembled WGS sequence"/>
</dbReference>
<keyword evidence="8 15" id="KW-0238">DNA-binding</keyword>
<dbReference type="CDD" id="cd18037">
    <property type="entry name" value="DEXSc_Pif1_like"/>
    <property type="match status" value="1"/>
</dbReference>
<feature type="region of interest" description="Disordered" evidence="16">
    <location>
        <begin position="172"/>
        <end position="270"/>
    </location>
</feature>
<protein>
    <recommendedName>
        <fullName evidence="15">ATP-dependent DNA helicase PIF1</fullName>
        <ecNumber evidence="15">5.6.2.3</ecNumber>
    </recommendedName>
    <alternativeName>
        <fullName evidence="15">DNA 5'-3' helicase PIF1</fullName>
    </alternativeName>
    <alternativeName>
        <fullName evidence="15">DNA repair and recombination helicase PIF1</fullName>
    </alternativeName>
</protein>
<dbReference type="GO" id="GO:0006310">
    <property type="term" value="P:DNA recombination"/>
    <property type="evidence" value="ECO:0007669"/>
    <property type="project" value="UniProtKB-UniRule"/>
</dbReference>
<feature type="compositionally biased region" description="Polar residues" evidence="16">
    <location>
        <begin position="177"/>
        <end position="191"/>
    </location>
</feature>
<feature type="DNA-binding region" evidence="15">
    <location>
        <begin position="742"/>
        <end position="761"/>
    </location>
</feature>
<dbReference type="InterPro" id="IPR049163">
    <property type="entry name" value="Pif1-like_2B_dom"/>
</dbReference>
<dbReference type="Gene3D" id="3.40.50.300">
    <property type="entry name" value="P-loop containing nucleotide triphosphate hydrolases"/>
    <property type="match status" value="1"/>
</dbReference>
<dbReference type="GO" id="GO:0000723">
    <property type="term" value="P:telomere maintenance"/>
    <property type="evidence" value="ECO:0007669"/>
    <property type="project" value="InterPro"/>
</dbReference>
<feature type="binding site" evidence="15">
    <location>
        <begin position="340"/>
        <end position="347"/>
    </location>
    <ligand>
        <name>ATP</name>
        <dbReference type="ChEBI" id="CHEBI:30616"/>
    </ligand>
</feature>
<comment type="cofactor">
    <cofactor evidence="1 15">
        <name>Mg(2+)</name>
        <dbReference type="ChEBI" id="CHEBI:18420"/>
    </cofactor>
</comment>
<dbReference type="Pfam" id="PF05970">
    <property type="entry name" value="PIF1"/>
    <property type="match status" value="1"/>
</dbReference>
<feature type="region of interest" description="Disordered" evidence="16">
    <location>
        <begin position="275"/>
        <end position="294"/>
    </location>
</feature>
<reference evidence="18" key="1">
    <citation type="submission" date="2022-07" db="EMBL/GenBank/DDBJ databases">
        <title>Fungi with potential for degradation of polypropylene.</title>
        <authorList>
            <person name="Gostincar C."/>
        </authorList>
    </citation>
    <scope>NUCLEOTIDE SEQUENCE</scope>
    <source>
        <strain evidence="18">EXF-13308</strain>
    </source>
</reference>
<dbReference type="SUPFAM" id="SSF52540">
    <property type="entry name" value="P-loop containing nucleoside triphosphate hydrolases"/>
    <property type="match status" value="2"/>
</dbReference>
<evidence type="ECO:0000256" key="4">
    <source>
        <dbReference type="ARBA" id="ARBA00022763"/>
    </source>
</evidence>
<dbReference type="Pfam" id="PF21530">
    <property type="entry name" value="Pif1_2B_dom"/>
    <property type="match status" value="1"/>
</dbReference>
<keyword evidence="10 15" id="KW-0233">DNA recombination</keyword>
<dbReference type="EC" id="5.6.2.3" evidence="15"/>
<feature type="domain" description="AAA+ ATPase" evidence="17">
    <location>
        <begin position="332"/>
        <end position="541"/>
    </location>
</feature>
<evidence type="ECO:0000256" key="16">
    <source>
        <dbReference type="SAM" id="MobiDB-lite"/>
    </source>
</evidence>
<dbReference type="EMBL" id="JANBVO010000038">
    <property type="protein sequence ID" value="KAJ9136733.1"/>
    <property type="molecule type" value="Genomic_DNA"/>
</dbReference>
<evidence type="ECO:0000256" key="12">
    <source>
        <dbReference type="ARBA" id="ARBA00023235"/>
    </source>
</evidence>
<sequence length="829" mass="91088">MLRRAVEADLASDAPLAKPAAKVDLAKRLFPSSSPNPAHDGNIAEQFKRVGSSASCTGASSFARPAKPAEALKPRSANMPQAAYSRPKPLSNYAGTGESFASLYNKQDSFKEEPVVIDLLDDGPQKTSRAAPSVYIAEDDFSDDENLDLDFECPSALPALPPVQRSVHKNEMPAPASNATNLSWSQSSPSHYQPPKRDTATLSQSTDSQRSAKRQSPEDATTPIRPKKRQLPSNWQRSKQSDGDGEDTDSRAQPSHVATPAVRAKNPLPWNTTASAVKAKKRELKSQQRKPAVTDYSVEEISQAVTSHGAAQASAISLSNEQRHVKSLVCENSQSVFFTGPAGTGKSVLMRAIIQDLKKKFARDPDRLAVTASTGLAACNIGGMTLHSFSGIGLGKEDVQTLVKKIRRNPKAKNRWLRTKVLIIDEISMVDGDLFDKLSQIGRVIRNNGRPWGGIQLVITGDFFQLPPVPDGDKKRDVKFAFEAATWGTSIDHTIGLTEVFRQKDPVFAQMLNEMRLGQISDQTVQAFKALSRPLHFGDGLEFTELFPTRHEVENSNQQRLRALPGKSYRYDALDTGDPAIREKLLQNMMAPKSLELKKGAQVMLIKNMDETLVNGSLGTVIGFMTESAFELNGLGADELSDVDVDPKVKKRLAMFSRELDEHAGPDKKEYPLVQFHAVDGTPRILLCNSEPWKVELPTGEVQASREQLPLILAWALSIHKAQGQTLERVKVDLGKVFEKGQAYVALSRATSQQGLQVLRFEKHKVMAHPRVVQFYRQLYSAESAVKKKKQTSSITSFAFKSVPAPAAQKGREVIDLDEDEEAMMAAYG</sequence>
<keyword evidence="7 15" id="KW-0067">ATP-binding</keyword>
<evidence type="ECO:0000256" key="5">
    <source>
        <dbReference type="ARBA" id="ARBA00022801"/>
    </source>
</evidence>
<evidence type="ECO:0000313" key="19">
    <source>
        <dbReference type="Proteomes" id="UP001174694"/>
    </source>
</evidence>
<keyword evidence="3 15" id="KW-0547">Nucleotide-binding</keyword>
<dbReference type="GO" id="GO:0006281">
    <property type="term" value="P:DNA repair"/>
    <property type="evidence" value="ECO:0007669"/>
    <property type="project" value="UniProtKB-UniRule"/>
</dbReference>
<dbReference type="InterPro" id="IPR003593">
    <property type="entry name" value="AAA+_ATPase"/>
</dbReference>
<dbReference type="InterPro" id="IPR027417">
    <property type="entry name" value="P-loop_NTPase"/>
</dbReference>
<dbReference type="GO" id="GO:0003697">
    <property type="term" value="F:single-stranded DNA binding"/>
    <property type="evidence" value="ECO:0007669"/>
    <property type="project" value="UniProtKB-ARBA"/>
</dbReference>
<comment type="function">
    <text evidence="15">DNA-dependent ATPase and 5'-3' DNA helicase required for the maintenance of both mitochondrial and nuclear genome stability.</text>
</comment>
<dbReference type="AlphaFoldDB" id="A0AA38R6I5"/>
<evidence type="ECO:0000256" key="15">
    <source>
        <dbReference type="HAMAP-Rule" id="MF_03176"/>
    </source>
</evidence>
<dbReference type="InterPro" id="IPR048293">
    <property type="entry name" value="PIF1_RRM3_pfh1"/>
</dbReference>
<dbReference type="GO" id="GO:0005524">
    <property type="term" value="F:ATP binding"/>
    <property type="evidence" value="ECO:0007669"/>
    <property type="project" value="UniProtKB-UniRule"/>
</dbReference>
<accession>A0AA38R6I5</accession>
<evidence type="ECO:0000259" key="17">
    <source>
        <dbReference type="SMART" id="SM00382"/>
    </source>
</evidence>
<evidence type="ECO:0000256" key="10">
    <source>
        <dbReference type="ARBA" id="ARBA00023172"/>
    </source>
</evidence>
<dbReference type="GO" id="GO:0005739">
    <property type="term" value="C:mitochondrion"/>
    <property type="evidence" value="ECO:0007669"/>
    <property type="project" value="UniProtKB-SubCell"/>
</dbReference>